<feature type="transmembrane region" description="Helical" evidence="12">
    <location>
        <begin position="324"/>
        <end position="346"/>
    </location>
</feature>
<dbReference type="GO" id="GO:0005886">
    <property type="term" value="C:plasma membrane"/>
    <property type="evidence" value="ECO:0007669"/>
    <property type="project" value="UniProtKB-SubCell"/>
</dbReference>
<evidence type="ECO:0000313" key="14">
    <source>
        <dbReference type="EMBL" id="MPM02784.1"/>
    </source>
</evidence>
<dbReference type="InterPro" id="IPR023298">
    <property type="entry name" value="ATPase_P-typ_TM_dom_sf"/>
</dbReference>
<feature type="transmembrane region" description="Helical" evidence="12">
    <location>
        <begin position="358"/>
        <end position="378"/>
    </location>
</feature>
<dbReference type="GO" id="GO:0055070">
    <property type="term" value="P:copper ion homeostasis"/>
    <property type="evidence" value="ECO:0007669"/>
    <property type="project" value="TreeGrafter"/>
</dbReference>
<keyword evidence="8" id="KW-1278">Translocase</keyword>
<dbReference type="SFLD" id="SFLDG00002">
    <property type="entry name" value="C1.7:_P-type_atpase_like"/>
    <property type="match status" value="1"/>
</dbReference>
<keyword evidence="7" id="KW-0067">ATP-binding</keyword>
<sequence length="716" mass="77663">MEHTNVNNDGKHVHDSHSHHEHEMHHHAMHEGHDMHGHTRVTHDHMNHTGDEGHDHAGGHLGHMSHMGNLKQKFWISLIITIPIILLSTFMGERLPFQFSFPGSDWVVLVLSSILFFYGGTPFLKGAKMELKEKNPAMMTLISMGITVAYIYSVYAFISNHFFPDAEHRMDFFWELATLIVIMLLGHWIEMRAVGNAGNALKKMAELLPGSAHLVDEHGNITDVDLKQIQIGQLLIVNAGEKIPTDGKIVEGNTTVNESMVTGEAKAVKKTKGDKVIGGAVNGNGTIKIEVTGTGESGFLAQVMKLVSEAQQEKSRSETLSDKVARALFYVAVTVGVIAFVVWLLLTKNVDIALERLVTVLIIACPHALGLAIPLVVARSTSLGASNGLLIRNRVALEKSREIAVVTMDKTGTLTEGDFRVSAVESLSEKWSNDEVLRLMASLESHSNHPLAIGIMEKAEKRNIRFPAPQNVTVISGTGLSGSAEGKQLLIVKPAYLDQHNLSYDNNRYQELAQKGNSVSYLIVDNEVAGIVAQGDEIKEEAKTTVDGLKRMHITPVMLTGDNEDYAKSVASQVGITEVHAELLPQDKEKLIQSWQHSGKPVMMVGDGVNDAPALARADIGVAIGAGTDVAIDSADVVLVKSNPSDILHFFSLAKNTTRKMVQNLWWGAGYNIIAIPLAAGVLAPVGIILSPAVGAVLMSISTIVVALNSMTLKLS</sequence>
<keyword evidence="10 12" id="KW-0472">Membrane</keyword>
<dbReference type="AlphaFoldDB" id="A0A644WKN0"/>
<feature type="transmembrane region" description="Helical" evidence="12">
    <location>
        <begin position="136"/>
        <end position="158"/>
    </location>
</feature>
<dbReference type="SUPFAM" id="SSF81660">
    <property type="entry name" value="Metal cation-transporting ATPase, ATP-binding domain N"/>
    <property type="match status" value="1"/>
</dbReference>
<evidence type="ECO:0000256" key="9">
    <source>
        <dbReference type="ARBA" id="ARBA00022989"/>
    </source>
</evidence>
<organism evidence="14">
    <name type="scientific">bioreactor metagenome</name>
    <dbReference type="NCBI Taxonomy" id="1076179"/>
    <lineage>
        <taxon>unclassified sequences</taxon>
        <taxon>metagenomes</taxon>
        <taxon>ecological metagenomes</taxon>
    </lineage>
</organism>
<keyword evidence="4 12" id="KW-0812">Transmembrane</keyword>
<dbReference type="Gene3D" id="3.40.50.1000">
    <property type="entry name" value="HAD superfamily/HAD-like"/>
    <property type="match status" value="1"/>
</dbReference>
<dbReference type="GO" id="GO:0005524">
    <property type="term" value="F:ATP binding"/>
    <property type="evidence" value="ECO:0007669"/>
    <property type="project" value="UniProtKB-KW"/>
</dbReference>
<gene>
    <name evidence="14" type="primary">copB_4</name>
    <name evidence="14" type="ORF">SDC9_49039</name>
</gene>
<dbReference type="InterPro" id="IPR036412">
    <property type="entry name" value="HAD-like_sf"/>
</dbReference>
<proteinExistence type="inferred from homology"/>
<feature type="transmembrane region" description="Helical" evidence="12">
    <location>
        <begin position="170"/>
        <end position="189"/>
    </location>
</feature>
<dbReference type="SUPFAM" id="SSF81665">
    <property type="entry name" value="Calcium ATPase, transmembrane domain M"/>
    <property type="match status" value="1"/>
</dbReference>
<dbReference type="Gene3D" id="2.70.150.10">
    <property type="entry name" value="Calcium-transporting ATPase, cytoplasmic transduction domain A"/>
    <property type="match status" value="1"/>
</dbReference>
<evidence type="ECO:0000256" key="5">
    <source>
        <dbReference type="ARBA" id="ARBA00022723"/>
    </source>
</evidence>
<feature type="transmembrane region" description="Helical" evidence="12">
    <location>
        <begin position="689"/>
        <end position="708"/>
    </location>
</feature>
<name>A0A644WKN0_9ZZZZ</name>
<keyword evidence="9 12" id="KW-1133">Transmembrane helix</keyword>
<dbReference type="InterPro" id="IPR023299">
    <property type="entry name" value="ATPase_P-typ_cyto_dom_N"/>
</dbReference>
<evidence type="ECO:0000256" key="4">
    <source>
        <dbReference type="ARBA" id="ARBA00022692"/>
    </source>
</evidence>
<dbReference type="GO" id="GO:0043682">
    <property type="term" value="F:P-type divalent copper transporter activity"/>
    <property type="evidence" value="ECO:0007669"/>
    <property type="project" value="TreeGrafter"/>
</dbReference>
<feature type="transmembrane region" description="Helical" evidence="12">
    <location>
        <begin position="74"/>
        <end position="91"/>
    </location>
</feature>
<dbReference type="InterPro" id="IPR023214">
    <property type="entry name" value="HAD_sf"/>
</dbReference>
<evidence type="ECO:0000256" key="1">
    <source>
        <dbReference type="ARBA" id="ARBA00004651"/>
    </source>
</evidence>
<dbReference type="SUPFAM" id="SSF81653">
    <property type="entry name" value="Calcium ATPase, transduction domain A"/>
    <property type="match status" value="1"/>
</dbReference>
<dbReference type="CDD" id="cd07552">
    <property type="entry name" value="P-type_ATPase_Cu-like"/>
    <property type="match status" value="1"/>
</dbReference>
<dbReference type="InterPro" id="IPR044492">
    <property type="entry name" value="P_typ_ATPase_HD_dom"/>
</dbReference>
<keyword evidence="3" id="KW-1003">Cell membrane</keyword>
<evidence type="ECO:0000256" key="7">
    <source>
        <dbReference type="ARBA" id="ARBA00022840"/>
    </source>
</evidence>
<dbReference type="PRINTS" id="PR00119">
    <property type="entry name" value="CATATPASE"/>
</dbReference>
<dbReference type="NCBIfam" id="TIGR01511">
    <property type="entry name" value="ATPase-IB1_Cu"/>
    <property type="match status" value="1"/>
</dbReference>
<dbReference type="SFLD" id="SFLDS00003">
    <property type="entry name" value="Haloacid_Dehalogenase"/>
    <property type="match status" value="1"/>
</dbReference>
<dbReference type="Gene3D" id="3.40.1110.10">
    <property type="entry name" value="Calcium-transporting ATPase, cytoplasmic domain N"/>
    <property type="match status" value="1"/>
</dbReference>
<dbReference type="SUPFAM" id="SSF56784">
    <property type="entry name" value="HAD-like"/>
    <property type="match status" value="1"/>
</dbReference>
<dbReference type="EMBL" id="VSSQ01000896">
    <property type="protein sequence ID" value="MPM02784.1"/>
    <property type="molecule type" value="Genomic_DNA"/>
</dbReference>
<feature type="domain" description="P-type ATPase A" evidence="13">
    <location>
        <begin position="207"/>
        <end position="307"/>
    </location>
</feature>
<dbReference type="NCBIfam" id="TIGR01525">
    <property type="entry name" value="ATPase-IB_hvy"/>
    <property type="match status" value="1"/>
</dbReference>
<comment type="subcellular location">
    <subcellularLocation>
        <location evidence="1">Cell membrane</location>
        <topology evidence="1">Multi-pass membrane protein</topology>
    </subcellularLocation>
</comment>
<evidence type="ECO:0000259" key="13">
    <source>
        <dbReference type="Pfam" id="PF00122"/>
    </source>
</evidence>
<protein>
    <submittedName>
        <fullName evidence="14">Copper-exporting P-type ATPase B</fullName>
    </submittedName>
</protein>
<dbReference type="PROSITE" id="PS00154">
    <property type="entry name" value="ATPASE_E1_E2"/>
    <property type="match status" value="1"/>
</dbReference>
<dbReference type="FunFam" id="2.70.150.10:FF:000020">
    <property type="entry name" value="Copper-exporting P-type ATPase A"/>
    <property type="match status" value="1"/>
</dbReference>
<evidence type="ECO:0000256" key="11">
    <source>
        <dbReference type="SAM" id="MobiDB-lite"/>
    </source>
</evidence>
<dbReference type="InterPro" id="IPR001757">
    <property type="entry name" value="P_typ_ATPase"/>
</dbReference>
<dbReference type="InterPro" id="IPR059000">
    <property type="entry name" value="ATPase_P-type_domA"/>
</dbReference>
<dbReference type="GO" id="GO:0005507">
    <property type="term" value="F:copper ion binding"/>
    <property type="evidence" value="ECO:0007669"/>
    <property type="project" value="TreeGrafter"/>
</dbReference>
<dbReference type="PRINTS" id="PR00120">
    <property type="entry name" value="HATPASE"/>
</dbReference>
<dbReference type="InterPro" id="IPR027256">
    <property type="entry name" value="P-typ_ATPase_IB"/>
</dbReference>
<comment type="similarity">
    <text evidence="2">Belongs to the cation transport ATPase (P-type) (TC 3.A.3) family. Type IB subfamily.</text>
</comment>
<dbReference type="Pfam" id="PF00702">
    <property type="entry name" value="Hydrolase"/>
    <property type="match status" value="1"/>
</dbReference>
<keyword evidence="5" id="KW-0479">Metal-binding</keyword>
<dbReference type="GO" id="GO:0016887">
    <property type="term" value="F:ATP hydrolysis activity"/>
    <property type="evidence" value="ECO:0007669"/>
    <property type="project" value="InterPro"/>
</dbReference>
<dbReference type="NCBIfam" id="TIGR01494">
    <property type="entry name" value="ATPase_P-type"/>
    <property type="match status" value="1"/>
</dbReference>
<dbReference type="InterPro" id="IPR008250">
    <property type="entry name" value="ATPase_P-typ_transduc_dom_A_sf"/>
</dbReference>
<feature type="transmembrane region" description="Helical" evidence="12">
    <location>
        <begin position="106"/>
        <end position="124"/>
    </location>
</feature>
<feature type="transmembrane region" description="Helical" evidence="12">
    <location>
        <begin position="665"/>
        <end position="683"/>
    </location>
</feature>
<dbReference type="Pfam" id="PF00122">
    <property type="entry name" value="E1-E2_ATPase"/>
    <property type="match status" value="1"/>
</dbReference>
<evidence type="ECO:0000256" key="6">
    <source>
        <dbReference type="ARBA" id="ARBA00022741"/>
    </source>
</evidence>
<dbReference type="PANTHER" id="PTHR43520">
    <property type="entry name" value="ATP7, ISOFORM B"/>
    <property type="match status" value="1"/>
</dbReference>
<feature type="compositionally biased region" description="Basic and acidic residues" evidence="11">
    <location>
        <begin position="1"/>
        <end position="58"/>
    </location>
</feature>
<keyword evidence="6" id="KW-0547">Nucleotide-binding</keyword>
<evidence type="ECO:0000256" key="2">
    <source>
        <dbReference type="ARBA" id="ARBA00006024"/>
    </source>
</evidence>
<dbReference type="PANTHER" id="PTHR43520:SF8">
    <property type="entry name" value="P-TYPE CU(+) TRANSPORTER"/>
    <property type="match status" value="1"/>
</dbReference>
<feature type="region of interest" description="Disordered" evidence="11">
    <location>
        <begin position="1"/>
        <end position="60"/>
    </location>
</feature>
<reference evidence="14" key="1">
    <citation type="submission" date="2019-08" db="EMBL/GenBank/DDBJ databases">
        <authorList>
            <person name="Kucharzyk K."/>
            <person name="Murdoch R.W."/>
            <person name="Higgins S."/>
            <person name="Loffler F."/>
        </authorList>
    </citation>
    <scope>NUCLEOTIDE SEQUENCE</scope>
</reference>
<evidence type="ECO:0000256" key="10">
    <source>
        <dbReference type="ARBA" id="ARBA00023136"/>
    </source>
</evidence>
<evidence type="ECO:0000256" key="12">
    <source>
        <dbReference type="SAM" id="Phobius"/>
    </source>
</evidence>
<evidence type="ECO:0000256" key="8">
    <source>
        <dbReference type="ARBA" id="ARBA00022967"/>
    </source>
</evidence>
<accession>A0A644WKN0</accession>
<dbReference type="InterPro" id="IPR018303">
    <property type="entry name" value="ATPase_P-typ_P_site"/>
</dbReference>
<comment type="caution">
    <text evidence="14">The sequence shown here is derived from an EMBL/GenBank/DDBJ whole genome shotgun (WGS) entry which is preliminary data.</text>
</comment>
<evidence type="ECO:0000256" key="3">
    <source>
        <dbReference type="ARBA" id="ARBA00022475"/>
    </source>
</evidence>
<dbReference type="SFLD" id="SFLDF00027">
    <property type="entry name" value="p-type_atpase"/>
    <property type="match status" value="1"/>
</dbReference>